<reference evidence="1" key="1">
    <citation type="journal article" date="2021" name="Proc. Natl. Acad. Sci. U.S.A.">
        <title>A Catalog of Tens of Thousands of Viruses from Human Metagenomes Reveals Hidden Associations with Chronic Diseases.</title>
        <authorList>
            <person name="Tisza M.J."/>
            <person name="Buck C.B."/>
        </authorList>
    </citation>
    <scope>NUCLEOTIDE SEQUENCE</scope>
    <source>
        <strain evidence="1">CtiOl67</strain>
    </source>
</reference>
<sequence>MRLINMQKIKVSLNKETHKVCVLQVDQIKNNLILTH</sequence>
<protein>
    <submittedName>
        <fullName evidence="1">Uncharacterized protein</fullName>
    </submittedName>
</protein>
<evidence type="ECO:0000313" key="1">
    <source>
        <dbReference type="EMBL" id="DAE19053.1"/>
    </source>
</evidence>
<accession>A0A8S5QJU5</accession>
<dbReference type="EMBL" id="BK015666">
    <property type="protein sequence ID" value="DAE19053.1"/>
    <property type="molecule type" value="Genomic_DNA"/>
</dbReference>
<organism evidence="1">
    <name type="scientific">Siphoviridae sp. ctiOl67</name>
    <dbReference type="NCBI Taxonomy" id="2825622"/>
    <lineage>
        <taxon>Viruses</taxon>
        <taxon>Duplodnaviria</taxon>
        <taxon>Heunggongvirae</taxon>
        <taxon>Uroviricota</taxon>
        <taxon>Caudoviricetes</taxon>
    </lineage>
</organism>
<proteinExistence type="predicted"/>
<name>A0A8S5QJU5_9CAUD</name>